<dbReference type="InterPro" id="IPR054399">
    <property type="entry name" value="Fervidolysin-like_N_prodom"/>
</dbReference>
<accession>A0A1F6A9U3</accession>
<dbReference type="GO" id="GO:0006508">
    <property type="term" value="P:proteolysis"/>
    <property type="evidence" value="ECO:0007669"/>
    <property type="project" value="UniProtKB-KW"/>
</dbReference>
<dbReference type="InterPro" id="IPR015500">
    <property type="entry name" value="Peptidase_S8_subtilisin-rel"/>
</dbReference>
<evidence type="ECO:0000256" key="4">
    <source>
        <dbReference type="ARBA" id="ARBA00022670"/>
    </source>
</evidence>
<dbReference type="PRINTS" id="PR00723">
    <property type="entry name" value="SUBTILISIN"/>
</dbReference>
<reference evidence="11 12" key="1">
    <citation type="journal article" date="2016" name="Nat. Commun.">
        <title>Thousands of microbial genomes shed light on interconnected biogeochemical processes in an aquifer system.</title>
        <authorList>
            <person name="Anantharaman K."/>
            <person name="Brown C.T."/>
            <person name="Hug L.A."/>
            <person name="Sharon I."/>
            <person name="Castelle C.J."/>
            <person name="Probst A.J."/>
            <person name="Thomas B.C."/>
            <person name="Singh A."/>
            <person name="Wilkins M.J."/>
            <person name="Karaoz U."/>
            <person name="Brodie E.L."/>
            <person name="Williams K.H."/>
            <person name="Hubbard S.S."/>
            <person name="Banfield J.F."/>
        </authorList>
    </citation>
    <scope>NUCLEOTIDE SEQUENCE [LARGE SCALE GENOMIC DNA]</scope>
</reference>
<evidence type="ECO:0000256" key="2">
    <source>
        <dbReference type="ARBA" id="ARBA00011073"/>
    </source>
</evidence>
<proteinExistence type="inferred from homology"/>
<dbReference type="PROSITE" id="PS00136">
    <property type="entry name" value="SUBTILASE_ASP"/>
    <property type="match status" value="1"/>
</dbReference>
<dbReference type="CDD" id="cd07484">
    <property type="entry name" value="Peptidases_S8_Thermitase_like"/>
    <property type="match status" value="1"/>
</dbReference>
<dbReference type="InterPro" id="IPR050131">
    <property type="entry name" value="Peptidase_S8_subtilisin-like"/>
</dbReference>
<evidence type="ECO:0000313" key="11">
    <source>
        <dbReference type="EMBL" id="OGG21539.1"/>
    </source>
</evidence>
<dbReference type="AlphaFoldDB" id="A0A1F6A9U3"/>
<dbReference type="PANTHER" id="PTHR43806:SF11">
    <property type="entry name" value="CEREVISIN-RELATED"/>
    <property type="match status" value="1"/>
</dbReference>
<keyword evidence="4 7" id="KW-0645">Protease</keyword>
<comment type="subcellular location">
    <subcellularLocation>
        <location evidence="1">Secreted</location>
    </subcellularLocation>
</comment>
<dbReference type="InterPro" id="IPR023827">
    <property type="entry name" value="Peptidase_S8_Asp-AS"/>
</dbReference>
<organism evidence="11 12">
    <name type="scientific">Candidatus Gottesmanbacteria bacterium RIFCSPHIGHO2_02_FULL_40_13</name>
    <dbReference type="NCBI Taxonomy" id="1798384"/>
    <lineage>
        <taxon>Bacteria</taxon>
        <taxon>Candidatus Gottesmaniibacteriota</taxon>
    </lineage>
</organism>
<keyword evidence="3" id="KW-0964">Secreted</keyword>
<dbReference type="PROSITE" id="PS00137">
    <property type="entry name" value="SUBTILASE_HIS"/>
    <property type="match status" value="1"/>
</dbReference>
<comment type="similarity">
    <text evidence="2 7 8">Belongs to the peptidase S8 family.</text>
</comment>
<dbReference type="InterPro" id="IPR000209">
    <property type="entry name" value="Peptidase_S8/S53_dom"/>
</dbReference>
<dbReference type="GO" id="GO:0005576">
    <property type="term" value="C:extracellular region"/>
    <property type="evidence" value="ECO:0007669"/>
    <property type="project" value="UniProtKB-SubCell"/>
</dbReference>
<keyword evidence="6 7" id="KW-0720">Serine protease</keyword>
<dbReference type="InterPro" id="IPR022398">
    <property type="entry name" value="Peptidase_S8_His-AS"/>
</dbReference>
<dbReference type="GO" id="GO:0004252">
    <property type="term" value="F:serine-type endopeptidase activity"/>
    <property type="evidence" value="ECO:0007669"/>
    <property type="project" value="UniProtKB-UniRule"/>
</dbReference>
<dbReference type="InterPro" id="IPR023828">
    <property type="entry name" value="Peptidase_S8_Ser-AS"/>
</dbReference>
<evidence type="ECO:0000256" key="5">
    <source>
        <dbReference type="ARBA" id="ARBA00022801"/>
    </source>
</evidence>
<dbReference type="PROSITE" id="PS00138">
    <property type="entry name" value="SUBTILASE_SER"/>
    <property type="match status" value="1"/>
</dbReference>
<dbReference type="SUPFAM" id="SSF52743">
    <property type="entry name" value="Subtilisin-like"/>
    <property type="match status" value="1"/>
</dbReference>
<keyword evidence="5 7" id="KW-0378">Hydrolase</keyword>
<feature type="active site" description="Charge relay system" evidence="7">
    <location>
        <position position="148"/>
    </location>
</feature>
<evidence type="ECO:0000256" key="7">
    <source>
        <dbReference type="PROSITE-ProRule" id="PRU01240"/>
    </source>
</evidence>
<feature type="domain" description="Peptidase S8/S53" evidence="9">
    <location>
        <begin position="140"/>
        <end position="359"/>
    </location>
</feature>
<evidence type="ECO:0000256" key="1">
    <source>
        <dbReference type="ARBA" id="ARBA00004613"/>
    </source>
</evidence>
<dbReference type="STRING" id="1798384.A3D03_02355"/>
<dbReference type="Pfam" id="PF22148">
    <property type="entry name" value="Fervidolysin_NPro-like"/>
    <property type="match status" value="1"/>
</dbReference>
<comment type="caution">
    <text evidence="11">The sequence shown here is derived from an EMBL/GenBank/DDBJ whole genome shotgun (WGS) entry which is preliminary data.</text>
</comment>
<feature type="domain" description="Fervidolysin-like N-terminal prodomain" evidence="10">
    <location>
        <begin position="32"/>
        <end position="97"/>
    </location>
</feature>
<evidence type="ECO:0000259" key="9">
    <source>
        <dbReference type="Pfam" id="PF00082"/>
    </source>
</evidence>
<gene>
    <name evidence="11" type="ORF">A3D03_02355</name>
</gene>
<name>A0A1F6A9U3_9BACT</name>
<dbReference type="InterPro" id="IPR034084">
    <property type="entry name" value="Thermitase-like_dom"/>
</dbReference>
<evidence type="ECO:0000256" key="8">
    <source>
        <dbReference type="RuleBase" id="RU003355"/>
    </source>
</evidence>
<dbReference type="Proteomes" id="UP000177092">
    <property type="component" value="Unassembled WGS sequence"/>
</dbReference>
<evidence type="ECO:0000313" key="12">
    <source>
        <dbReference type="Proteomes" id="UP000177092"/>
    </source>
</evidence>
<dbReference type="InterPro" id="IPR036852">
    <property type="entry name" value="Peptidase_S8/S53_dom_sf"/>
</dbReference>
<protein>
    <submittedName>
        <fullName evidence="11">Uncharacterized protein</fullName>
    </submittedName>
</protein>
<dbReference type="PROSITE" id="PS51892">
    <property type="entry name" value="SUBTILASE"/>
    <property type="match status" value="1"/>
</dbReference>
<dbReference type="Pfam" id="PF00082">
    <property type="entry name" value="Peptidase_S8"/>
    <property type="match status" value="1"/>
</dbReference>
<evidence type="ECO:0000256" key="6">
    <source>
        <dbReference type="ARBA" id="ARBA00022825"/>
    </source>
</evidence>
<sequence>MLMRRIITIAFLSVIVLLLSPLPIHASTLNANRLIIRYRTTVTSNNKVKIHSEVAGAEVVKSLSPLNIDVFKSTDADFMERVIRHFKNDPRIQYVEPDFLATAVEIPNDSGLFENRQWGMYKIQAAASLTSGWNITHGNSSVKVAVIDSGIDSLHEDLAGKVKNVKNCTDSRTSDDLFGHGTHVAGIISANTNNKIGVAGVGYDISLMNAKALSDNGSGYYSWIADCIIWSADQGASVINMSLGGTDYSQMLEDAINYARDKGVVIVAAAGNSNSNGFFYPAAYSQVLSVAATDDNDGKASFSNFGNWVDVAAPGVSILSILPSHSNYFKTKNYGYLSGTSMAAPYVAGLAGLLYSVNLKGDDVIKAIFQNSDQITGTGKFWKYGRINVYKSLISANISVNPSPTLTPSLTPTVIPSFTPTPTLIPSLTSTPIPSPDPTPVETKPVKNNKKMLSRLCDRFPRFCD</sequence>
<feature type="active site" description="Charge relay system" evidence="7">
    <location>
        <position position="180"/>
    </location>
</feature>
<evidence type="ECO:0000256" key="3">
    <source>
        <dbReference type="ARBA" id="ARBA00022525"/>
    </source>
</evidence>
<dbReference type="Gene3D" id="3.40.50.200">
    <property type="entry name" value="Peptidase S8/S53 domain"/>
    <property type="match status" value="1"/>
</dbReference>
<evidence type="ECO:0000259" key="10">
    <source>
        <dbReference type="Pfam" id="PF22148"/>
    </source>
</evidence>
<feature type="active site" description="Charge relay system" evidence="7">
    <location>
        <position position="341"/>
    </location>
</feature>
<dbReference type="EMBL" id="MFJN01000020">
    <property type="protein sequence ID" value="OGG21539.1"/>
    <property type="molecule type" value="Genomic_DNA"/>
</dbReference>
<dbReference type="PANTHER" id="PTHR43806">
    <property type="entry name" value="PEPTIDASE S8"/>
    <property type="match status" value="1"/>
</dbReference>